<evidence type="ECO:0000313" key="1">
    <source>
        <dbReference type="EMBL" id="KKN04924.1"/>
    </source>
</evidence>
<name>A0A0F9MGA2_9ZZZZ</name>
<gene>
    <name evidence="1" type="ORF">LCGC14_1092400</name>
</gene>
<sequence>MLLMFITNLGMGGSPVDEGGFSVIRNNPMIVSVGKLMNR</sequence>
<reference evidence="1" key="1">
    <citation type="journal article" date="2015" name="Nature">
        <title>Complex archaea that bridge the gap between prokaryotes and eukaryotes.</title>
        <authorList>
            <person name="Spang A."/>
            <person name="Saw J.H."/>
            <person name="Jorgensen S.L."/>
            <person name="Zaremba-Niedzwiedzka K."/>
            <person name="Martijn J."/>
            <person name="Lind A.E."/>
            <person name="van Eijk R."/>
            <person name="Schleper C."/>
            <person name="Guy L."/>
            <person name="Ettema T.J."/>
        </authorList>
    </citation>
    <scope>NUCLEOTIDE SEQUENCE</scope>
</reference>
<comment type="caution">
    <text evidence="1">The sequence shown here is derived from an EMBL/GenBank/DDBJ whole genome shotgun (WGS) entry which is preliminary data.</text>
</comment>
<organism evidence="1">
    <name type="scientific">marine sediment metagenome</name>
    <dbReference type="NCBI Taxonomy" id="412755"/>
    <lineage>
        <taxon>unclassified sequences</taxon>
        <taxon>metagenomes</taxon>
        <taxon>ecological metagenomes</taxon>
    </lineage>
</organism>
<dbReference type="EMBL" id="LAZR01004863">
    <property type="protein sequence ID" value="KKN04924.1"/>
    <property type="molecule type" value="Genomic_DNA"/>
</dbReference>
<protein>
    <submittedName>
        <fullName evidence="1">Uncharacterized protein</fullName>
    </submittedName>
</protein>
<proteinExistence type="predicted"/>
<dbReference type="AlphaFoldDB" id="A0A0F9MGA2"/>
<accession>A0A0F9MGA2</accession>